<dbReference type="SMART" id="SM00433">
    <property type="entry name" value="TOP2c"/>
    <property type="match status" value="1"/>
</dbReference>
<evidence type="ECO:0000256" key="2">
    <source>
        <dbReference type="ARBA" id="ARBA00010708"/>
    </source>
</evidence>
<keyword evidence="8" id="KW-0238">DNA-binding</keyword>
<dbReference type="SUPFAM" id="SSF56719">
    <property type="entry name" value="Type II DNA topoisomerase"/>
    <property type="match status" value="1"/>
</dbReference>
<feature type="domain" description="Toprim" evidence="10">
    <location>
        <begin position="1"/>
        <end position="72"/>
    </location>
</feature>
<reference evidence="11" key="1">
    <citation type="submission" date="2019-08" db="EMBL/GenBank/DDBJ databases">
        <authorList>
            <person name="Kucharzyk K."/>
            <person name="Murdoch R.W."/>
            <person name="Higgins S."/>
            <person name="Loffler F."/>
        </authorList>
    </citation>
    <scope>NUCLEOTIDE SEQUENCE</scope>
</reference>
<keyword evidence="5" id="KW-0067">ATP-binding</keyword>
<dbReference type="AlphaFoldDB" id="A0A645F3Q7"/>
<dbReference type="GO" id="GO:0046872">
    <property type="term" value="F:metal ion binding"/>
    <property type="evidence" value="ECO:0007669"/>
    <property type="project" value="UniProtKB-KW"/>
</dbReference>
<dbReference type="GO" id="GO:0003677">
    <property type="term" value="F:DNA binding"/>
    <property type="evidence" value="ECO:0007669"/>
    <property type="project" value="UniProtKB-KW"/>
</dbReference>
<keyword evidence="6" id="KW-0460">Magnesium</keyword>
<evidence type="ECO:0000313" key="11">
    <source>
        <dbReference type="EMBL" id="MPN08978.1"/>
    </source>
</evidence>
<keyword evidence="9 11" id="KW-0413">Isomerase</keyword>
<evidence type="ECO:0000256" key="8">
    <source>
        <dbReference type="ARBA" id="ARBA00023125"/>
    </source>
</evidence>
<comment type="caution">
    <text evidence="11">The sequence shown here is derived from an EMBL/GenBank/DDBJ whole genome shotgun (WGS) entry which is preliminary data.</text>
</comment>
<evidence type="ECO:0000256" key="9">
    <source>
        <dbReference type="ARBA" id="ARBA00023235"/>
    </source>
</evidence>
<dbReference type="InterPro" id="IPR000565">
    <property type="entry name" value="Topo_IIA_B"/>
</dbReference>
<evidence type="ECO:0000256" key="4">
    <source>
        <dbReference type="ARBA" id="ARBA00022741"/>
    </source>
</evidence>
<dbReference type="Pfam" id="PF00986">
    <property type="entry name" value="DNA_gyraseB_C"/>
    <property type="match status" value="1"/>
</dbReference>
<dbReference type="InterPro" id="IPR013760">
    <property type="entry name" value="Topo_IIA-like_dom_sf"/>
</dbReference>
<keyword evidence="4" id="KW-0547">Nucleotide-binding</keyword>
<dbReference type="InterPro" id="IPR006171">
    <property type="entry name" value="TOPRIM_dom"/>
</dbReference>
<evidence type="ECO:0000256" key="6">
    <source>
        <dbReference type="ARBA" id="ARBA00022842"/>
    </source>
</evidence>
<sequence length="175" mass="19959">MLSNEEIKSMISAFGTGIGDNFDIKNLRYGHIIIMTDADVDGAHIRTLLLTLFFRYMPQLIEQGHIYIAQPPLYRISHKNTHKYVYSDAEKDEYLKTLGTVAEKADLQRYKGLGEMNPEQLWETTMNPETRTLLQVNIDDAAAADRTFDMLMGSAVPPRTRFITTHAHAVRNLDI</sequence>
<keyword evidence="3" id="KW-0479">Metal-binding</keyword>
<dbReference type="PROSITE" id="PS50880">
    <property type="entry name" value="TOPRIM"/>
    <property type="match status" value="1"/>
</dbReference>
<accession>A0A645F3Q7</accession>
<comment type="catalytic activity">
    <reaction evidence="1">
        <text>ATP-dependent breakage, passage and rejoining of double-stranded DNA.</text>
        <dbReference type="EC" id="5.6.2.2"/>
    </reaction>
</comment>
<dbReference type="InterPro" id="IPR013759">
    <property type="entry name" value="Topo_IIA_B_C"/>
</dbReference>
<proteinExistence type="inferred from homology"/>
<organism evidence="11">
    <name type="scientific">bioreactor metagenome</name>
    <dbReference type="NCBI Taxonomy" id="1076179"/>
    <lineage>
        <taxon>unclassified sequences</taxon>
        <taxon>metagenomes</taxon>
        <taxon>ecological metagenomes</taxon>
    </lineage>
</organism>
<dbReference type="Pfam" id="PF01751">
    <property type="entry name" value="Toprim"/>
    <property type="match status" value="1"/>
</dbReference>
<evidence type="ECO:0000256" key="3">
    <source>
        <dbReference type="ARBA" id="ARBA00022723"/>
    </source>
</evidence>
<dbReference type="GO" id="GO:0005524">
    <property type="term" value="F:ATP binding"/>
    <property type="evidence" value="ECO:0007669"/>
    <property type="project" value="UniProtKB-KW"/>
</dbReference>
<evidence type="ECO:0000256" key="5">
    <source>
        <dbReference type="ARBA" id="ARBA00022840"/>
    </source>
</evidence>
<dbReference type="InterPro" id="IPR002288">
    <property type="entry name" value="DNA_gyrase_B_C"/>
</dbReference>
<comment type="similarity">
    <text evidence="2">Belongs to the type II topoisomerase GyrB family.</text>
</comment>
<dbReference type="PRINTS" id="PR01159">
    <property type="entry name" value="DNAGYRASEB"/>
</dbReference>
<evidence type="ECO:0000256" key="7">
    <source>
        <dbReference type="ARBA" id="ARBA00023029"/>
    </source>
</evidence>
<gene>
    <name evidence="11" type="primary">gyrB_70</name>
    <name evidence="11" type="ORF">SDC9_156266</name>
</gene>
<protein>
    <submittedName>
        <fullName evidence="11">DNA gyrase subunit B</fullName>
    </submittedName>
</protein>
<dbReference type="PANTHER" id="PTHR45866:SF1">
    <property type="entry name" value="DNA GYRASE SUBUNIT B, MITOCHONDRIAL"/>
    <property type="match status" value="1"/>
</dbReference>
<dbReference type="Gene3D" id="3.40.50.670">
    <property type="match status" value="1"/>
</dbReference>
<dbReference type="InterPro" id="IPR001241">
    <property type="entry name" value="Topo_IIA"/>
</dbReference>
<evidence type="ECO:0000259" key="10">
    <source>
        <dbReference type="PROSITE" id="PS50880"/>
    </source>
</evidence>
<name>A0A645F3Q7_9ZZZZ</name>
<dbReference type="PANTHER" id="PTHR45866">
    <property type="entry name" value="DNA GYRASE/TOPOISOMERASE SUBUNIT B"/>
    <property type="match status" value="1"/>
</dbReference>
<evidence type="ECO:0000256" key="1">
    <source>
        <dbReference type="ARBA" id="ARBA00000185"/>
    </source>
</evidence>
<dbReference type="EMBL" id="VSSQ01055078">
    <property type="protein sequence ID" value="MPN08978.1"/>
    <property type="molecule type" value="Genomic_DNA"/>
</dbReference>
<dbReference type="PRINTS" id="PR00418">
    <property type="entry name" value="TPI2FAMILY"/>
</dbReference>
<keyword evidence="7" id="KW-0799">Topoisomerase</keyword>
<dbReference type="GO" id="GO:0003918">
    <property type="term" value="F:DNA topoisomerase type II (double strand cut, ATP-hydrolyzing) activity"/>
    <property type="evidence" value="ECO:0007669"/>
    <property type="project" value="UniProtKB-EC"/>
</dbReference>
<dbReference type="GO" id="GO:0006265">
    <property type="term" value="P:DNA topological change"/>
    <property type="evidence" value="ECO:0007669"/>
    <property type="project" value="InterPro"/>
</dbReference>